<evidence type="ECO:0000256" key="1">
    <source>
        <dbReference type="PROSITE-ProRule" id="PRU00339"/>
    </source>
</evidence>
<dbReference type="Gene3D" id="3.40.50.720">
    <property type="entry name" value="NAD(P)-binding Rossmann-like Domain"/>
    <property type="match status" value="1"/>
</dbReference>
<dbReference type="Pfam" id="PF13432">
    <property type="entry name" value="TPR_16"/>
    <property type="match status" value="1"/>
</dbReference>
<dbReference type="SMART" id="SM00028">
    <property type="entry name" value="TPR"/>
    <property type="match status" value="10"/>
</dbReference>
<dbReference type="PANTHER" id="PTHR38015:SF1">
    <property type="entry name" value="OPINE DEHYDROGENASE DOMAIN-CONTAINING PROTEIN"/>
    <property type="match status" value="1"/>
</dbReference>
<evidence type="ECO:0000256" key="2">
    <source>
        <dbReference type="SAM" id="MobiDB-lite"/>
    </source>
</evidence>
<reference evidence="4" key="1">
    <citation type="submission" date="2023-08" db="EMBL/GenBank/DDBJ databases">
        <title>Reference Genome Resource for the Citrus Pathogen Phytophthora citrophthora.</title>
        <authorList>
            <person name="Moller H."/>
            <person name="Coetzee B."/>
            <person name="Rose L.J."/>
            <person name="Van Niekerk J.M."/>
        </authorList>
    </citation>
    <scope>NUCLEOTIDE SEQUENCE</scope>
    <source>
        <strain evidence="4">STE-U-9442</strain>
    </source>
</reference>
<dbReference type="Pfam" id="PF13181">
    <property type="entry name" value="TPR_8"/>
    <property type="match status" value="3"/>
</dbReference>
<feature type="domain" description="Opine dehydrogenase" evidence="3">
    <location>
        <begin position="807"/>
        <end position="1003"/>
    </location>
</feature>
<dbReference type="InterPro" id="IPR051729">
    <property type="entry name" value="Opine/Lysopine_DH"/>
</dbReference>
<feature type="repeat" description="TPR" evidence="1">
    <location>
        <begin position="424"/>
        <end position="457"/>
    </location>
</feature>
<evidence type="ECO:0000313" key="5">
    <source>
        <dbReference type="Proteomes" id="UP001259832"/>
    </source>
</evidence>
<dbReference type="Proteomes" id="UP001259832">
    <property type="component" value="Unassembled WGS sequence"/>
</dbReference>
<protein>
    <submittedName>
        <fullName evidence="4">Tauropine dehydrogenase</fullName>
    </submittedName>
</protein>
<accession>A0AAD9GDM8</accession>
<keyword evidence="5" id="KW-1185">Reference proteome</keyword>
<dbReference type="Pfam" id="PF02317">
    <property type="entry name" value="Octopine_DH"/>
    <property type="match status" value="1"/>
</dbReference>
<dbReference type="PANTHER" id="PTHR38015">
    <property type="entry name" value="BLR6086 PROTEIN"/>
    <property type="match status" value="1"/>
</dbReference>
<proteinExistence type="predicted"/>
<feature type="compositionally biased region" description="Low complexity" evidence="2">
    <location>
        <begin position="43"/>
        <end position="58"/>
    </location>
</feature>
<dbReference type="PROSITE" id="PS50005">
    <property type="entry name" value="TPR"/>
    <property type="match status" value="3"/>
</dbReference>
<evidence type="ECO:0000313" key="4">
    <source>
        <dbReference type="EMBL" id="KAK1936573.1"/>
    </source>
</evidence>
<dbReference type="InterPro" id="IPR019734">
    <property type="entry name" value="TPR_rpt"/>
</dbReference>
<dbReference type="SUPFAM" id="SSF48179">
    <property type="entry name" value="6-phosphogluconate dehydrogenase C-terminal domain-like"/>
    <property type="match status" value="1"/>
</dbReference>
<organism evidence="4 5">
    <name type="scientific">Phytophthora citrophthora</name>
    <dbReference type="NCBI Taxonomy" id="4793"/>
    <lineage>
        <taxon>Eukaryota</taxon>
        <taxon>Sar</taxon>
        <taxon>Stramenopiles</taxon>
        <taxon>Oomycota</taxon>
        <taxon>Peronosporomycetes</taxon>
        <taxon>Peronosporales</taxon>
        <taxon>Peronosporaceae</taxon>
        <taxon>Phytophthora</taxon>
    </lineage>
</organism>
<dbReference type="InterPro" id="IPR003421">
    <property type="entry name" value="Opine_DH"/>
</dbReference>
<dbReference type="InterPro" id="IPR008927">
    <property type="entry name" value="6-PGluconate_DH-like_C_sf"/>
</dbReference>
<dbReference type="SUPFAM" id="SSF51735">
    <property type="entry name" value="NAD(P)-binding Rossmann-fold domains"/>
    <property type="match status" value="1"/>
</dbReference>
<dbReference type="AlphaFoldDB" id="A0AAD9GDM8"/>
<dbReference type="EMBL" id="JASMQC010000021">
    <property type="protein sequence ID" value="KAK1936573.1"/>
    <property type="molecule type" value="Genomic_DNA"/>
</dbReference>
<keyword evidence="1" id="KW-0802">TPR repeat</keyword>
<gene>
    <name evidence="4" type="ORF">P3T76_010008</name>
</gene>
<name>A0AAD9GDM8_9STRA</name>
<dbReference type="InterPro" id="IPR013328">
    <property type="entry name" value="6PGD_dom2"/>
</dbReference>
<comment type="caution">
    <text evidence="4">The sequence shown here is derived from an EMBL/GenBank/DDBJ whole genome shotgun (WGS) entry which is preliminary data.</text>
</comment>
<dbReference type="SUPFAM" id="SSF48452">
    <property type="entry name" value="TPR-like"/>
    <property type="match status" value="1"/>
</dbReference>
<dbReference type="Gene3D" id="1.10.1040.10">
    <property type="entry name" value="N-(1-d-carboxylethyl)-l-norvaline Dehydrogenase, domain 2"/>
    <property type="match status" value="1"/>
</dbReference>
<feature type="region of interest" description="Disordered" evidence="2">
    <location>
        <begin position="37"/>
        <end position="81"/>
    </location>
</feature>
<feature type="repeat" description="TPR" evidence="1">
    <location>
        <begin position="313"/>
        <end position="346"/>
    </location>
</feature>
<dbReference type="GO" id="GO:0016491">
    <property type="term" value="F:oxidoreductase activity"/>
    <property type="evidence" value="ECO:0007669"/>
    <property type="project" value="InterPro"/>
</dbReference>
<evidence type="ECO:0000259" key="3">
    <source>
        <dbReference type="Pfam" id="PF02317"/>
    </source>
</evidence>
<sequence length="1055" mass="118182">MEQRAFLQLAVLASLATISAFVAFGLYHKRQQHKDVEQLQVDTPKSQPSTQQQQQQQKIPESSSAPKNEPKPTPAVNVGEQEATLATKKYKAGDYEGAVELYSVAISKCEQQQPLDARNLKVMYSNRAAAYEKLQDYENVVADCTKALKLDKRHPKSYLRRAKSRANTGDLRGSLVDYVCLLVISEEKQEQVDENLAQEISRIHSDITVKEIEDAQQNKQNPTRYLPDQFFVTSYYSSFHPSDDENDIVAEKSSDEYTTELEALAAGDDTRQQRGLLLTKRGLALKKEKDYDMAAKDLDAACNIVQSGDEAYYTAQIENGTYHHLRGEFELARASFEKALAAKPHSIFAKIRMGGLCFDQKDLKKALEWFDKALAEKSECSTAYFHRGQLHSIDVSPDGTSNEASMAKAMADLEKCISIAPDFAMAYIQLGVTHARNGNFQGAVEYLTTAARITPDVPEIYNYLGETYMQMLQAPGSAVELKTVEEMFEKAIELDPSYPMAYINQGNLLVQKGTEYGHQALALFEKAVEMCPRSKFAYCHLAQVYMAMQEYSRAIEQIDKAVAFAFSKDELNELFAIRVTAETHQQASHTPVLPPLLAMTLSVATARAELKQNVPSVSAAVGVVTICGGGNGAHVAAAYLASKGVRVQILTRQPERWAQTLELTTAGSSWESKGVMNGRLSLVSKHAKHVIPQSDVVIVAAPANAHPAILEHVAPYLKKGVKLGALFAQGGFDWAAKKALGEETLANVDLLFGLQNIPWICKATEYGHKCRIIGPKQCLYVACYPVERKDEAATLMQTLFDIPCKTVANFLNLTLTPSNQIIHPARYYAIFRDWDGKKTYTHEELKKREGLTLCTYYLPLILCYCWKLTILDTDADFDEFSAEQLTMLDNELQQIKYALLQRFPALDLSDVLPMGDRVVKHYGKDVADRSSLLQIFRTNLGYAGCATPLTEVSKGQFHPALKSRLFWEDIPYGLCILKNMAEMLGNFPTPRIDFMIRWHQQYMDVEFLNADGQLNARELWRTGAPNKYGIHSLEDLVSTSLPKEMRNYRHPRSRI</sequence>
<dbReference type="InterPro" id="IPR036291">
    <property type="entry name" value="NAD(P)-bd_dom_sf"/>
</dbReference>
<dbReference type="InterPro" id="IPR011990">
    <property type="entry name" value="TPR-like_helical_dom_sf"/>
</dbReference>
<dbReference type="Gene3D" id="1.25.40.10">
    <property type="entry name" value="Tetratricopeptide repeat domain"/>
    <property type="match status" value="2"/>
</dbReference>
<feature type="repeat" description="TPR" evidence="1">
    <location>
        <begin position="535"/>
        <end position="568"/>
    </location>
</feature>